<keyword evidence="1" id="KW-0472">Membrane</keyword>
<evidence type="ECO:0000313" key="3">
    <source>
        <dbReference type="Proteomes" id="UP000733379"/>
    </source>
</evidence>
<organism evidence="2 3">
    <name type="scientific">Nocardia albiluteola</name>
    <dbReference type="NCBI Taxonomy" id="2842303"/>
    <lineage>
        <taxon>Bacteria</taxon>
        <taxon>Bacillati</taxon>
        <taxon>Actinomycetota</taxon>
        <taxon>Actinomycetes</taxon>
        <taxon>Mycobacteriales</taxon>
        <taxon>Nocardiaceae</taxon>
        <taxon>Nocardia</taxon>
    </lineage>
</organism>
<evidence type="ECO:0000313" key="2">
    <source>
        <dbReference type="EMBL" id="MBU3068197.1"/>
    </source>
</evidence>
<comment type="caution">
    <text evidence="2">The sequence shown here is derived from an EMBL/GenBank/DDBJ whole genome shotgun (WGS) entry which is preliminary data.</text>
</comment>
<feature type="transmembrane region" description="Helical" evidence="1">
    <location>
        <begin position="24"/>
        <end position="51"/>
    </location>
</feature>
<proteinExistence type="predicted"/>
<reference evidence="2 3" key="1">
    <citation type="submission" date="2021-06" db="EMBL/GenBank/DDBJ databases">
        <title>Actinomycetes sequencing.</title>
        <authorList>
            <person name="Shan Q."/>
        </authorList>
    </citation>
    <scope>NUCLEOTIDE SEQUENCE [LARGE SCALE GENOMIC DNA]</scope>
    <source>
        <strain evidence="2 3">NEAU-G5</strain>
    </source>
</reference>
<gene>
    <name evidence="2" type="ORF">KO481_42635</name>
</gene>
<keyword evidence="1" id="KW-1133">Transmembrane helix</keyword>
<accession>A0ABS6BD34</accession>
<sequence>MPEATAGRSLGLLRSRSLGRQFGWLWAAFSISTLGTCLAFDAFPLIAIRVLHAGPSAVSGLAAAGLAVGAVVALPLG</sequence>
<name>A0ABS6BD34_9NOCA</name>
<keyword evidence="1" id="KW-0812">Transmembrane</keyword>
<protein>
    <submittedName>
        <fullName evidence="2">MFS transporter</fullName>
    </submittedName>
</protein>
<keyword evidence="3" id="KW-1185">Reference proteome</keyword>
<feature type="non-terminal residue" evidence="2">
    <location>
        <position position="77"/>
    </location>
</feature>
<evidence type="ECO:0000256" key="1">
    <source>
        <dbReference type="SAM" id="Phobius"/>
    </source>
</evidence>
<feature type="transmembrane region" description="Helical" evidence="1">
    <location>
        <begin position="57"/>
        <end position="76"/>
    </location>
</feature>
<dbReference type="Proteomes" id="UP000733379">
    <property type="component" value="Unassembled WGS sequence"/>
</dbReference>
<dbReference type="EMBL" id="JAHKNI010000045">
    <property type="protein sequence ID" value="MBU3068197.1"/>
    <property type="molecule type" value="Genomic_DNA"/>
</dbReference>